<dbReference type="InterPro" id="IPR027268">
    <property type="entry name" value="Peptidase_M4/M1_CTD_sf"/>
</dbReference>
<evidence type="ECO:0000256" key="2">
    <source>
        <dbReference type="ARBA" id="ARBA00010136"/>
    </source>
</evidence>
<dbReference type="InterPro" id="IPR038502">
    <property type="entry name" value="M1_LTA-4_hydro/amino_C_sf"/>
</dbReference>
<dbReference type="InterPro" id="IPR033577">
    <property type="entry name" value="AOPep"/>
</dbReference>
<feature type="domain" description="Peptidase M1 leukotriene A4 hydrolase/aminopeptidase C-terminal" evidence="9">
    <location>
        <begin position="681"/>
        <end position="826"/>
    </location>
</feature>
<dbReference type="SMART" id="SM01263">
    <property type="entry name" value="Leuk-A4-hydro_C"/>
    <property type="match status" value="1"/>
</dbReference>
<dbReference type="Pfam" id="PF09127">
    <property type="entry name" value="Leuk-A4-hydro_C"/>
    <property type="match status" value="1"/>
</dbReference>
<dbReference type="SUPFAM" id="SSF63737">
    <property type="entry name" value="Leukotriene A4 hydrolase N-terminal domain"/>
    <property type="match status" value="1"/>
</dbReference>
<dbReference type="Proteomes" id="UP001205998">
    <property type="component" value="Unassembled WGS sequence"/>
</dbReference>
<dbReference type="GO" id="GO:0008270">
    <property type="term" value="F:zinc ion binding"/>
    <property type="evidence" value="ECO:0007669"/>
    <property type="project" value="InterPro"/>
</dbReference>
<dbReference type="PANTHER" id="PTHR46627">
    <property type="entry name" value="AMINOPEPTIDASE O"/>
    <property type="match status" value="1"/>
</dbReference>
<keyword evidence="5" id="KW-0378">Hydrolase</keyword>
<evidence type="ECO:0000256" key="4">
    <source>
        <dbReference type="ARBA" id="ARBA00022723"/>
    </source>
</evidence>
<dbReference type="AlphaFoldDB" id="A0AAD5ADE9"/>
<organism evidence="10 11">
    <name type="scientific">Silurus asotus</name>
    <name type="common">Amur catfish</name>
    <name type="synonym">Parasilurus asotus</name>
    <dbReference type="NCBI Taxonomy" id="30991"/>
    <lineage>
        <taxon>Eukaryota</taxon>
        <taxon>Metazoa</taxon>
        <taxon>Chordata</taxon>
        <taxon>Craniata</taxon>
        <taxon>Vertebrata</taxon>
        <taxon>Euteleostomi</taxon>
        <taxon>Actinopterygii</taxon>
        <taxon>Neopterygii</taxon>
        <taxon>Teleostei</taxon>
        <taxon>Ostariophysi</taxon>
        <taxon>Siluriformes</taxon>
        <taxon>Siluridae</taxon>
        <taxon>Silurus</taxon>
    </lineage>
</organism>
<evidence type="ECO:0000256" key="1">
    <source>
        <dbReference type="ARBA" id="ARBA00001947"/>
    </source>
</evidence>
<comment type="caution">
    <text evidence="10">The sequence shown here is derived from an EMBL/GenBank/DDBJ whole genome shotgun (WGS) entry which is preliminary data.</text>
</comment>
<evidence type="ECO:0000256" key="5">
    <source>
        <dbReference type="ARBA" id="ARBA00022801"/>
    </source>
</evidence>
<dbReference type="EMBL" id="MU559653">
    <property type="protein sequence ID" value="KAI5614025.1"/>
    <property type="molecule type" value="Genomic_DNA"/>
</dbReference>
<evidence type="ECO:0000256" key="7">
    <source>
        <dbReference type="ARBA" id="ARBA00023049"/>
    </source>
</evidence>
<evidence type="ECO:0000313" key="11">
    <source>
        <dbReference type="Proteomes" id="UP001205998"/>
    </source>
</evidence>
<reference evidence="10" key="1">
    <citation type="submission" date="2018-07" db="EMBL/GenBank/DDBJ databases">
        <title>Comparative genomics of catfishes provides insights into carnivory and benthic adaptation.</title>
        <authorList>
            <person name="Zhang Y."/>
            <person name="Wang D."/>
            <person name="Peng Z."/>
            <person name="Zheng S."/>
            <person name="Shao F."/>
            <person name="Tao W."/>
        </authorList>
    </citation>
    <scope>NUCLEOTIDE SEQUENCE</scope>
    <source>
        <strain evidence="10">Chongqing</strain>
    </source>
</reference>
<evidence type="ECO:0000313" key="10">
    <source>
        <dbReference type="EMBL" id="KAI5614025.1"/>
    </source>
</evidence>
<dbReference type="InterPro" id="IPR042097">
    <property type="entry name" value="Aminopeptidase_N-like_N_sf"/>
</dbReference>
<keyword evidence="10" id="KW-0031">Aminopeptidase</keyword>
<name>A0AAD5ADE9_SILAS</name>
<sequence length="827" mass="94233">MESNQHNDLEPSKDDLPLRANTNHILVRHYVLDLSVDFQTEVIGGSIVLFLEPCKRADRTEEFDSASPSQKGSRNSLNVYESEKAKEITTSHGPEIMVLQGNKNVPCEDVSKDFTLILDCCDLSVSKVEEVNVCTVSQLRELLKVDHVATDSSQDSFGLVQRLISIPSARWRQQQDLYLQCSRAQAASQTEPLLFHTDQWSLQIRKKGVCSPHAFPRTLRIWYETKPTGGSVRWTKDQDGRCCVYTMGSPINNRALFPCQEPPVAMSTWRARVKAPCEYTVLMSGENQDVPLPDETGFLHWDYYVTMPMPASTFTIAVGKWQEVKSLLCNSEEGKSEVPCTKLDHRNFDYSGSWPENQSSKKQSPHNKEEDSKTDEETFCAHVDYPCRFTHKASVTQVVIPHRVFAPSCHLNKAESILLPLLPFCLAAAYSVLGTHPFSRLDVLIVPSGFSSLGMASPHIIFLSQSVLAGDRILCGTRLCHEIAHSWFGLAIGARDWTEEWISEGFATYLEAVFWAKIQQSKMGTAENEEQKQLKALLHWRRLKDELENSEEELQVLRPNKDTTGEVSESGASIVKHALNPGKPFMQVHYLKDFLQMFLDTFPALQRQGLTLECVYSNWLDTPGVPKWLGEASSTWSHSPPVTQVTQEVVKWMHLSCGARKGTKRKRARPKVIFKESKWLNLIYKEERKWVYGPSYSSPKHHRDTSALIQILQLNPWQLVLLLEFLLEENELSASCLSLLQTTYKLRNQDAEVKHRWCELVIKHKYASAYRDVEDFLFHDQAMGVYLYGELMVQEDGRQQALARRCLSAIRDDMDQSARKIVEEMIL</sequence>
<dbReference type="FunFam" id="2.60.40.1730:FF:000008">
    <property type="entry name" value="aminopeptidase O isoform X1"/>
    <property type="match status" value="1"/>
</dbReference>
<dbReference type="Gene3D" id="1.25.40.320">
    <property type="entry name" value="Peptidase M1, leukotriene A4 hydrolase/aminopeptidase C-terminal domain"/>
    <property type="match status" value="1"/>
</dbReference>
<gene>
    <name evidence="10" type="ORF">C0J50_3746</name>
</gene>
<dbReference type="InterPro" id="IPR016024">
    <property type="entry name" value="ARM-type_fold"/>
</dbReference>
<dbReference type="FunFam" id="3.30.2010.30:FF:000003">
    <property type="entry name" value="aminopeptidase O isoform X1"/>
    <property type="match status" value="1"/>
</dbReference>
<keyword evidence="11" id="KW-1185">Reference proteome</keyword>
<keyword evidence="3" id="KW-0645">Protease</keyword>
<evidence type="ECO:0000256" key="3">
    <source>
        <dbReference type="ARBA" id="ARBA00022670"/>
    </source>
</evidence>
<protein>
    <submittedName>
        <fullName evidence="10">Aminopeptidase O</fullName>
    </submittedName>
</protein>
<dbReference type="InterPro" id="IPR015211">
    <property type="entry name" value="Peptidase_M1_C"/>
</dbReference>
<comment type="cofactor">
    <cofactor evidence="1">
        <name>Zn(2+)</name>
        <dbReference type="ChEBI" id="CHEBI:29105"/>
    </cofactor>
</comment>
<dbReference type="GO" id="GO:0070006">
    <property type="term" value="F:metalloaminopeptidase activity"/>
    <property type="evidence" value="ECO:0007669"/>
    <property type="project" value="InterPro"/>
</dbReference>
<keyword evidence="7" id="KW-0482">Metalloprotease</keyword>
<dbReference type="SUPFAM" id="SSF55486">
    <property type="entry name" value="Metalloproteases ('zincins'), catalytic domain"/>
    <property type="match status" value="1"/>
</dbReference>
<evidence type="ECO:0000256" key="6">
    <source>
        <dbReference type="ARBA" id="ARBA00022833"/>
    </source>
</evidence>
<dbReference type="SUPFAM" id="SSF48371">
    <property type="entry name" value="ARM repeat"/>
    <property type="match status" value="1"/>
</dbReference>
<dbReference type="GO" id="GO:0006508">
    <property type="term" value="P:proteolysis"/>
    <property type="evidence" value="ECO:0007669"/>
    <property type="project" value="UniProtKB-KW"/>
</dbReference>
<dbReference type="PANTHER" id="PTHR46627:SF1">
    <property type="entry name" value="AMINOPEPTIDASE O"/>
    <property type="match status" value="1"/>
</dbReference>
<feature type="region of interest" description="Disordered" evidence="8">
    <location>
        <begin position="351"/>
        <end position="375"/>
    </location>
</feature>
<comment type="similarity">
    <text evidence="2">Belongs to the peptidase M1 family.</text>
</comment>
<dbReference type="Gene3D" id="1.10.390.10">
    <property type="entry name" value="Neutral Protease Domain 2"/>
    <property type="match status" value="1"/>
</dbReference>
<evidence type="ECO:0000259" key="9">
    <source>
        <dbReference type="SMART" id="SM01263"/>
    </source>
</evidence>
<dbReference type="Pfam" id="PF01433">
    <property type="entry name" value="Peptidase_M1"/>
    <property type="match status" value="1"/>
</dbReference>
<evidence type="ECO:0000256" key="8">
    <source>
        <dbReference type="SAM" id="MobiDB-lite"/>
    </source>
</evidence>
<dbReference type="InterPro" id="IPR014782">
    <property type="entry name" value="Peptidase_M1_dom"/>
</dbReference>
<dbReference type="GO" id="GO:0005730">
    <property type="term" value="C:nucleolus"/>
    <property type="evidence" value="ECO:0007669"/>
    <property type="project" value="InterPro"/>
</dbReference>
<proteinExistence type="inferred from homology"/>
<accession>A0AAD5ADE9</accession>
<keyword evidence="4" id="KW-0479">Metal-binding</keyword>
<keyword evidence="6" id="KW-0862">Zinc</keyword>
<dbReference type="Gene3D" id="2.60.40.1730">
    <property type="entry name" value="tricorn interacting facor f3 domain"/>
    <property type="match status" value="1"/>
</dbReference>